<dbReference type="PROSITE" id="PS51186">
    <property type="entry name" value="GNAT"/>
    <property type="match status" value="1"/>
</dbReference>
<dbReference type="PANTHER" id="PTHR13947">
    <property type="entry name" value="GNAT FAMILY N-ACETYLTRANSFERASE"/>
    <property type="match status" value="1"/>
</dbReference>
<evidence type="ECO:0000256" key="1">
    <source>
        <dbReference type="ARBA" id="ARBA00022679"/>
    </source>
</evidence>
<dbReference type="AlphaFoldDB" id="A0A941I9P2"/>
<reference evidence="3" key="1">
    <citation type="submission" date="2021-04" db="EMBL/GenBank/DDBJ databases">
        <title>Isolation and polyphasic classification of algal microorganism.</title>
        <authorList>
            <person name="Wang S."/>
        </authorList>
    </citation>
    <scope>NUCLEOTIDE SEQUENCE</scope>
    <source>
        <strain evidence="3">720a</strain>
    </source>
</reference>
<organism evidence="3 4">
    <name type="scientific">Virgibacillus salarius</name>
    <dbReference type="NCBI Taxonomy" id="447199"/>
    <lineage>
        <taxon>Bacteria</taxon>
        <taxon>Bacillati</taxon>
        <taxon>Bacillota</taxon>
        <taxon>Bacilli</taxon>
        <taxon>Bacillales</taxon>
        <taxon>Bacillaceae</taxon>
        <taxon>Virgibacillus</taxon>
    </lineage>
</organism>
<dbReference type="Proteomes" id="UP000675284">
    <property type="component" value="Unassembled WGS sequence"/>
</dbReference>
<protein>
    <submittedName>
        <fullName evidence="3">GNAT family N-acetyltransferase</fullName>
    </submittedName>
</protein>
<feature type="domain" description="N-acetyltransferase" evidence="2">
    <location>
        <begin position="1"/>
        <end position="151"/>
    </location>
</feature>
<dbReference type="SUPFAM" id="SSF55729">
    <property type="entry name" value="Acyl-CoA N-acyltransferases (Nat)"/>
    <property type="match status" value="1"/>
</dbReference>
<sequence>MKITELRDKKQAPRHLLLLADPSEELIEAYLIKGKCFIAEEAGEVIGVYVLMAKRMDTAELMNIAIDERFQGKGLGKKLVLHAIETAQLNGFHGIEVGTGNSSIGQLALYQKCGFRITGIEQDFFTKHYPTEIIENGIVCRDMLRLSLRLNN</sequence>
<proteinExistence type="predicted"/>
<dbReference type="Gene3D" id="3.40.630.30">
    <property type="match status" value="1"/>
</dbReference>
<evidence type="ECO:0000313" key="4">
    <source>
        <dbReference type="Proteomes" id="UP000675284"/>
    </source>
</evidence>
<name>A0A941I9P2_9BACI</name>
<dbReference type="RefSeq" id="WP_121604781.1">
    <property type="nucleotide sequence ID" value="NZ_JAGSOT010000002.1"/>
</dbReference>
<dbReference type="Pfam" id="PF00583">
    <property type="entry name" value="Acetyltransf_1"/>
    <property type="match status" value="1"/>
</dbReference>
<dbReference type="EMBL" id="JAGSOT010000002">
    <property type="protein sequence ID" value="MBR7794582.1"/>
    <property type="molecule type" value="Genomic_DNA"/>
</dbReference>
<dbReference type="GO" id="GO:0008080">
    <property type="term" value="F:N-acetyltransferase activity"/>
    <property type="evidence" value="ECO:0007669"/>
    <property type="project" value="InterPro"/>
</dbReference>
<evidence type="ECO:0000313" key="3">
    <source>
        <dbReference type="EMBL" id="MBR7794582.1"/>
    </source>
</evidence>
<dbReference type="PANTHER" id="PTHR13947:SF37">
    <property type="entry name" value="LD18367P"/>
    <property type="match status" value="1"/>
</dbReference>
<dbReference type="InterPro" id="IPR000182">
    <property type="entry name" value="GNAT_dom"/>
</dbReference>
<gene>
    <name evidence="3" type="ORF">KCX74_00825</name>
</gene>
<comment type="caution">
    <text evidence="3">The sequence shown here is derived from an EMBL/GenBank/DDBJ whole genome shotgun (WGS) entry which is preliminary data.</text>
</comment>
<keyword evidence="4" id="KW-1185">Reference proteome</keyword>
<evidence type="ECO:0000259" key="2">
    <source>
        <dbReference type="PROSITE" id="PS51186"/>
    </source>
</evidence>
<accession>A0A941I9P2</accession>
<dbReference type="InterPro" id="IPR016181">
    <property type="entry name" value="Acyl_CoA_acyltransferase"/>
</dbReference>
<keyword evidence="1" id="KW-0808">Transferase</keyword>
<dbReference type="CDD" id="cd04301">
    <property type="entry name" value="NAT_SF"/>
    <property type="match status" value="1"/>
</dbReference>
<dbReference type="InterPro" id="IPR050769">
    <property type="entry name" value="NAT_camello-type"/>
</dbReference>